<name>A0ABQ9H0Z9_9NEOP</name>
<feature type="region of interest" description="Disordered" evidence="1">
    <location>
        <begin position="551"/>
        <end position="653"/>
    </location>
</feature>
<feature type="compositionally biased region" description="Low complexity" evidence="1">
    <location>
        <begin position="593"/>
        <end position="604"/>
    </location>
</feature>
<feature type="compositionally biased region" description="Polar residues" evidence="1">
    <location>
        <begin position="364"/>
        <end position="375"/>
    </location>
</feature>
<feature type="region of interest" description="Disordered" evidence="1">
    <location>
        <begin position="116"/>
        <end position="194"/>
    </location>
</feature>
<dbReference type="Proteomes" id="UP001159363">
    <property type="component" value="Chromosome 7"/>
</dbReference>
<keyword evidence="3" id="KW-1185">Reference proteome</keyword>
<feature type="compositionally biased region" description="Gly residues" evidence="1">
    <location>
        <begin position="130"/>
        <end position="143"/>
    </location>
</feature>
<sequence length="653" mass="67749">MATKGEYGQITYSKSGITRSQNTSGRENGNKGQSESFSPLLRFRCAVFKAGFTTTRRVRPSVIRPSITGKKKVMIFVPQDVKTVHHHHVSSEYSKKKGSGQGFSKDEQPLFDSWSISEGHDDEAGHSFGMSGGGAQRGGGWHEGGMRESWPGAQGYIGPPGDPLGHGGHEGHASMQSQNLFNNEGFGDGGAEDIQGTESARHEVRGFGAHSSGQGSRNFFGGIAKGKRYISSGHSSSGFSNGNFGSEQGSGGGLPSMRGISSGGGQGFSSGSVQGFSTDGIQGFSSGGAKGFSSGGHKDSALMEFKDSALECKDSAPVGYKDSALGTKDSVPVASKELGLIKLINLNTAILGGNQGFRNSIPNQKGYSLGSSPGQAQGLGHEGNGHAVGFGAGGFDLSNGDNSQGGYSPGGRGLSSTLIGNVNGHRGYSLGSGNSLSSVNSNMFRVYNSGSSNGPSSGFQESRGVSSGGGHVISSGILGGSHSLEGYSPDSGYATIRGGHHKGPASGRSINGYVVEHVGFGSSGHHHGASSFDDSLHGGFDSDIEEVEVSGWKGIRSGHRGRPSGGGRGRQTSGLRASEEDIFGESDLKAYGSSSRPVTSTRSRPGGRPKKGAHKEGKLHRKGSKNEGRERPKRRPVRFPDDEPRSVRGKRHH</sequence>
<feature type="compositionally biased region" description="Basic residues" evidence="1">
    <location>
        <begin position="605"/>
        <end position="623"/>
    </location>
</feature>
<gene>
    <name evidence="2" type="ORF">PR048_022417</name>
</gene>
<dbReference type="EMBL" id="JARBHB010000008">
    <property type="protein sequence ID" value="KAJ8877954.1"/>
    <property type="molecule type" value="Genomic_DNA"/>
</dbReference>
<feature type="compositionally biased region" description="Polar residues" evidence="1">
    <location>
        <begin position="10"/>
        <end position="35"/>
    </location>
</feature>
<organism evidence="2 3">
    <name type="scientific">Dryococelus australis</name>
    <dbReference type="NCBI Taxonomy" id="614101"/>
    <lineage>
        <taxon>Eukaryota</taxon>
        <taxon>Metazoa</taxon>
        <taxon>Ecdysozoa</taxon>
        <taxon>Arthropoda</taxon>
        <taxon>Hexapoda</taxon>
        <taxon>Insecta</taxon>
        <taxon>Pterygota</taxon>
        <taxon>Neoptera</taxon>
        <taxon>Polyneoptera</taxon>
        <taxon>Phasmatodea</taxon>
        <taxon>Verophasmatodea</taxon>
        <taxon>Anareolatae</taxon>
        <taxon>Phasmatidae</taxon>
        <taxon>Eurycanthinae</taxon>
        <taxon>Dryococelus</taxon>
    </lineage>
</organism>
<feature type="region of interest" description="Disordered" evidence="1">
    <location>
        <begin position="240"/>
        <end position="272"/>
    </location>
</feature>
<feature type="region of interest" description="Disordered" evidence="1">
    <location>
        <begin position="1"/>
        <end position="35"/>
    </location>
</feature>
<evidence type="ECO:0000256" key="1">
    <source>
        <dbReference type="SAM" id="MobiDB-lite"/>
    </source>
</evidence>
<feature type="region of interest" description="Disordered" evidence="1">
    <location>
        <begin position="451"/>
        <end position="471"/>
    </location>
</feature>
<feature type="region of interest" description="Disordered" evidence="1">
    <location>
        <begin position="364"/>
        <end position="383"/>
    </location>
</feature>
<accession>A0ABQ9H0Z9</accession>
<reference evidence="2 3" key="1">
    <citation type="submission" date="2023-02" db="EMBL/GenBank/DDBJ databases">
        <title>LHISI_Scaffold_Assembly.</title>
        <authorList>
            <person name="Stuart O.P."/>
            <person name="Cleave R."/>
            <person name="Magrath M.J.L."/>
            <person name="Mikheyev A.S."/>
        </authorList>
    </citation>
    <scope>NUCLEOTIDE SEQUENCE [LARGE SCALE GENOMIC DNA]</scope>
    <source>
        <strain evidence="2">Daus_M_001</strain>
        <tissue evidence="2">Leg muscle</tissue>
    </source>
</reference>
<evidence type="ECO:0000313" key="3">
    <source>
        <dbReference type="Proteomes" id="UP001159363"/>
    </source>
</evidence>
<protein>
    <submittedName>
        <fullName evidence="2">Uncharacterized protein</fullName>
    </submittedName>
</protein>
<comment type="caution">
    <text evidence="2">The sequence shown here is derived from an EMBL/GenBank/DDBJ whole genome shotgun (WGS) entry which is preliminary data.</text>
</comment>
<feature type="compositionally biased region" description="Low complexity" evidence="1">
    <location>
        <begin position="451"/>
        <end position="465"/>
    </location>
</feature>
<evidence type="ECO:0000313" key="2">
    <source>
        <dbReference type="EMBL" id="KAJ8877954.1"/>
    </source>
</evidence>
<proteinExistence type="predicted"/>